<evidence type="ECO:0000256" key="12">
    <source>
        <dbReference type="ARBA" id="ARBA00042244"/>
    </source>
</evidence>
<evidence type="ECO:0000313" key="16">
    <source>
        <dbReference type="Proteomes" id="UP000070412"/>
    </source>
</evidence>
<evidence type="ECO:0000256" key="3">
    <source>
        <dbReference type="ARBA" id="ARBA00010532"/>
    </source>
</evidence>
<keyword evidence="10" id="KW-0325">Glycoprotein</keyword>
<organism evidence="14">
    <name type="scientific">Sarcoptes scabiei</name>
    <name type="common">Itch mite</name>
    <name type="synonym">Acarus scabiei</name>
    <dbReference type="NCBI Taxonomy" id="52283"/>
    <lineage>
        <taxon>Eukaryota</taxon>
        <taxon>Metazoa</taxon>
        <taxon>Ecdysozoa</taxon>
        <taxon>Arthropoda</taxon>
        <taxon>Chelicerata</taxon>
        <taxon>Arachnida</taxon>
        <taxon>Acari</taxon>
        <taxon>Acariformes</taxon>
        <taxon>Sarcoptiformes</taxon>
        <taxon>Astigmata</taxon>
        <taxon>Psoroptidia</taxon>
        <taxon>Sarcoptoidea</taxon>
        <taxon>Sarcoptidae</taxon>
        <taxon>Sarcoptinae</taxon>
        <taxon>Sarcoptes</taxon>
    </lineage>
</organism>
<feature type="transmembrane region" description="Helical" evidence="13">
    <location>
        <begin position="478"/>
        <end position="503"/>
    </location>
</feature>
<evidence type="ECO:0000256" key="5">
    <source>
        <dbReference type="ARBA" id="ARBA00022692"/>
    </source>
</evidence>
<proteinExistence type="inferred from homology"/>
<keyword evidence="8" id="KW-1015">Disulfide bond</keyword>
<dbReference type="EnsemblMetazoa" id="SSS_4311s_mrna">
    <property type="protein sequence ID" value="KAF7489026.1"/>
    <property type="gene ID" value="SSS_4311"/>
</dbReference>
<evidence type="ECO:0000256" key="13">
    <source>
        <dbReference type="SAM" id="Phobius"/>
    </source>
</evidence>
<protein>
    <recommendedName>
        <fullName evidence="11">Scavenger receptor class B member 1</fullName>
    </recommendedName>
    <alternativeName>
        <fullName evidence="12">SR-BI</fullName>
    </alternativeName>
</protein>
<dbReference type="InterPro" id="IPR002159">
    <property type="entry name" value="CD36_fam"/>
</dbReference>
<keyword evidence="4" id="KW-1003">Cell membrane</keyword>
<keyword evidence="7 13" id="KW-0472">Membrane</keyword>
<gene>
    <name evidence="14" type="ORF">SSS_4311</name>
</gene>
<dbReference type="GO" id="GO:0005737">
    <property type="term" value="C:cytoplasm"/>
    <property type="evidence" value="ECO:0007669"/>
    <property type="project" value="TreeGrafter"/>
</dbReference>
<comment type="similarity">
    <text evidence="3">Belongs to the CD36 family.</text>
</comment>
<evidence type="ECO:0000313" key="15">
    <source>
        <dbReference type="EnsemblMetazoa" id="KAF7489026.1"/>
    </source>
</evidence>
<feature type="transmembrane region" description="Helical" evidence="13">
    <location>
        <begin position="20"/>
        <end position="41"/>
    </location>
</feature>
<evidence type="ECO:0000256" key="6">
    <source>
        <dbReference type="ARBA" id="ARBA00022989"/>
    </source>
</evidence>
<evidence type="ECO:0000313" key="14">
    <source>
        <dbReference type="EMBL" id="KAF7489026.1"/>
    </source>
</evidence>
<comment type="subcellular location">
    <subcellularLocation>
        <location evidence="2">Cell membrane</location>
        <topology evidence="2">Multi-pass membrane protein</topology>
    </subcellularLocation>
    <subcellularLocation>
        <location evidence="1">Membrane</location>
        <location evidence="1">Caveola</location>
        <topology evidence="1">Multi-pass membrane protein</topology>
    </subcellularLocation>
</comment>
<dbReference type="OrthoDB" id="514335at2759"/>
<reference evidence="16" key="1">
    <citation type="journal article" date="2020" name="PLoS Negl. Trop. Dis.">
        <title>High-quality nuclear genome for Sarcoptes scabiei-A critical resource for a neglected parasite.</title>
        <authorList>
            <person name="Korhonen P.K."/>
            <person name="Gasser R.B."/>
            <person name="Ma G."/>
            <person name="Wang T."/>
            <person name="Stroehlein A.J."/>
            <person name="Young N.D."/>
            <person name="Ang C.S."/>
            <person name="Fernando D.D."/>
            <person name="Lu H.C."/>
            <person name="Taylor S."/>
            <person name="Reynolds S.L."/>
            <person name="Mofiz E."/>
            <person name="Najaraj S.H."/>
            <person name="Gowda H."/>
            <person name="Madugundu A."/>
            <person name="Renuse S."/>
            <person name="Holt D."/>
            <person name="Pandey A."/>
            <person name="Papenfuss A.T."/>
            <person name="Fischer K."/>
        </authorList>
    </citation>
    <scope>NUCLEOTIDE SEQUENCE [LARGE SCALE GENOMIC DNA]</scope>
</reference>
<keyword evidence="6 13" id="KW-1133">Transmembrane helix</keyword>
<dbReference type="GO" id="GO:0005901">
    <property type="term" value="C:caveola"/>
    <property type="evidence" value="ECO:0007669"/>
    <property type="project" value="UniProtKB-SubCell"/>
</dbReference>
<evidence type="ECO:0000256" key="1">
    <source>
        <dbReference type="ARBA" id="ARBA00004189"/>
    </source>
</evidence>
<dbReference type="GO" id="GO:0005044">
    <property type="term" value="F:scavenger receptor activity"/>
    <property type="evidence" value="ECO:0007669"/>
    <property type="project" value="TreeGrafter"/>
</dbReference>
<evidence type="ECO:0000256" key="9">
    <source>
        <dbReference type="ARBA" id="ARBA00023170"/>
    </source>
</evidence>
<evidence type="ECO:0000256" key="11">
    <source>
        <dbReference type="ARBA" id="ARBA00040821"/>
    </source>
</evidence>
<dbReference type="PANTHER" id="PTHR11923">
    <property type="entry name" value="SCAVENGER RECEPTOR CLASS B TYPE-1 SR-B1"/>
    <property type="match status" value="1"/>
</dbReference>
<dbReference type="PRINTS" id="PR01609">
    <property type="entry name" value="CD36FAMILY"/>
</dbReference>
<name>A0A834R2X2_SARSC</name>
<sequence>MMISKRSGNDVDSRCSFDCFKSILVLVFAILFGILSLFSLLCLPDFIEKQLISTFILGPKSSTFSGWQKPNIPIYNYYYLFNITNADEIFRDGAKPDLQQLGPYVYRQSMEKTNISWNFANNTVQYRQVKSWFFDPTKSNGSLDDEIVHLNVPLISAIHKINLMPEEERFIAQESLNSMIESFSLATVMRHKISELLFDGYEDDLLKTASTLQPTEMQQARFSYLYGKNNTSTDGLFRIHTGGSDSAKSLGLMDTWNNENIISQWPSGEKCRSFNKSTAGDLLPPFYLEQNYRLMRYLGKQPILEPNPAIRMFIGEMCRSFELEFVEKFTKNQLRGYRYGLSTKSFDYTVDDNQCFCVEQNCPPNGLYGLGVCAQNAPIFLSNPHFLHAEQSLLDGVNGLEPDQTKHLFSMGYQEKLAVPIEIGVKFQINLLVKKSEDFDIMSEWPDSFNVYFPQFWFEIRSELDDATLNQLYFATEILPVILFSMSIILGIISLALVCYFFIRLLSIAMSPPKYNGNSKYESVRMLETKSNDL</sequence>
<dbReference type="PANTHER" id="PTHR11923:SF110">
    <property type="entry name" value="SCAVENGER RECEPTOR CLASS B MEMBER 1"/>
    <property type="match status" value="1"/>
</dbReference>
<keyword evidence="16" id="KW-1185">Reference proteome</keyword>
<dbReference type="Proteomes" id="UP000070412">
    <property type="component" value="Unassembled WGS sequence"/>
</dbReference>
<accession>A0A834R2X2</accession>
<evidence type="ECO:0000256" key="2">
    <source>
        <dbReference type="ARBA" id="ARBA00004651"/>
    </source>
</evidence>
<evidence type="ECO:0000256" key="10">
    <source>
        <dbReference type="ARBA" id="ARBA00023180"/>
    </source>
</evidence>
<dbReference type="EMBL" id="WVUK01000065">
    <property type="protein sequence ID" value="KAF7489026.1"/>
    <property type="molecule type" value="Genomic_DNA"/>
</dbReference>
<dbReference type="AlphaFoldDB" id="A0A834R2X2"/>
<evidence type="ECO:0000256" key="7">
    <source>
        <dbReference type="ARBA" id="ARBA00023136"/>
    </source>
</evidence>
<evidence type="ECO:0000256" key="8">
    <source>
        <dbReference type="ARBA" id="ARBA00023157"/>
    </source>
</evidence>
<keyword evidence="5 13" id="KW-0812">Transmembrane</keyword>
<keyword evidence="9" id="KW-0675">Receptor</keyword>
<evidence type="ECO:0000256" key="4">
    <source>
        <dbReference type="ARBA" id="ARBA00022475"/>
    </source>
</evidence>
<reference evidence="14" key="2">
    <citation type="submission" date="2020-01" db="EMBL/GenBank/DDBJ databases">
        <authorList>
            <person name="Korhonen P.K.K."/>
            <person name="Guangxu M.G."/>
            <person name="Wang T.W."/>
            <person name="Stroehlein A.J.S."/>
            <person name="Young N.D."/>
            <person name="Ang C.-S.A."/>
            <person name="Fernando D.W.F."/>
            <person name="Lu H.L."/>
            <person name="Taylor S.T."/>
            <person name="Ehtesham M.E.M."/>
            <person name="Najaraj S.H.N."/>
            <person name="Harsha G.H.G."/>
            <person name="Madugundu A.M."/>
            <person name="Renuse S.R."/>
            <person name="Holt D.H."/>
            <person name="Pandey A.P."/>
            <person name="Papenfuss A.P."/>
            <person name="Gasser R.B.G."/>
            <person name="Fischer K.F."/>
        </authorList>
    </citation>
    <scope>NUCLEOTIDE SEQUENCE</scope>
    <source>
        <strain evidence="14">SSS_KF_BRIS2020</strain>
    </source>
</reference>
<reference evidence="15" key="3">
    <citation type="submission" date="2022-06" db="UniProtKB">
        <authorList>
            <consortium name="EnsemblMetazoa"/>
        </authorList>
    </citation>
    <scope>IDENTIFICATION</scope>
</reference>
<dbReference type="Pfam" id="PF01130">
    <property type="entry name" value="CD36"/>
    <property type="match status" value="1"/>
</dbReference>